<organism evidence="3 4">
    <name type="scientific">Kribbella kalugense</name>
    <dbReference type="NCBI Taxonomy" id="2512221"/>
    <lineage>
        <taxon>Bacteria</taxon>
        <taxon>Bacillati</taxon>
        <taxon>Actinomycetota</taxon>
        <taxon>Actinomycetes</taxon>
        <taxon>Propionibacteriales</taxon>
        <taxon>Kribbellaceae</taxon>
        <taxon>Kribbella</taxon>
    </lineage>
</organism>
<feature type="signal peptide" evidence="1">
    <location>
        <begin position="1"/>
        <end position="15"/>
    </location>
</feature>
<keyword evidence="1" id="KW-0732">Signal</keyword>
<comment type="caution">
    <text evidence="3">The sequence shown here is derived from an EMBL/GenBank/DDBJ whole genome shotgun (WGS) entry which is preliminary data.</text>
</comment>
<dbReference type="SUPFAM" id="SSF54001">
    <property type="entry name" value="Cysteine proteinases"/>
    <property type="match status" value="1"/>
</dbReference>
<dbReference type="InterPro" id="IPR038765">
    <property type="entry name" value="Papain-like_cys_pep_sf"/>
</dbReference>
<gene>
    <name evidence="3" type="ORF">EV650_3034</name>
</gene>
<protein>
    <recommendedName>
        <fullName evidence="2">Peptidase C51 domain-containing protein</fullName>
    </recommendedName>
</protein>
<dbReference type="AlphaFoldDB" id="A0A4R8A3Y5"/>
<sequence length="313" mass="32813">MILKLVAVGTFLATAVGLVTPLVSVAKGQGACEAHQTSKALSLDAEQASNLAVIVGVGDRYGMGEAGKVIAVMTALTESSLQNTDRGDAAGSDSRGLFQQRDGWGPVEVRMDPAGAAGLFYAALANLPGWTALKPWEAAQEVQRSAFADGKNYRSNYEAAVRLVGSTPVVDGCGSWGAGDTDQLPGADAAVRRALDLVGSRGYYQLCARLASNIWGRSNSGYYSAGEQWNQMVSSGNAHPDDRRPPVGALLFWATQGPYGHVAVYVGNGQTVSNDIGDRVPGQGGVYLVDVDAIEKQWGATYLGWAPPIYPTT</sequence>
<dbReference type="Proteomes" id="UP000295447">
    <property type="component" value="Unassembled WGS sequence"/>
</dbReference>
<dbReference type="EMBL" id="SODF01000001">
    <property type="protein sequence ID" value="TDW24168.1"/>
    <property type="molecule type" value="Genomic_DNA"/>
</dbReference>
<dbReference type="Gene3D" id="3.90.1720.10">
    <property type="entry name" value="endopeptidase domain like (from Nostoc punctiforme)"/>
    <property type="match status" value="1"/>
</dbReference>
<evidence type="ECO:0000256" key="1">
    <source>
        <dbReference type="SAM" id="SignalP"/>
    </source>
</evidence>
<name>A0A4R8A3Y5_9ACTN</name>
<dbReference type="InterPro" id="IPR007921">
    <property type="entry name" value="CHAP_dom"/>
</dbReference>
<evidence type="ECO:0000259" key="2">
    <source>
        <dbReference type="Pfam" id="PF05257"/>
    </source>
</evidence>
<evidence type="ECO:0000313" key="4">
    <source>
        <dbReference type="Proteomes" id="UP000295447"/>
    </source>
</evidence>
<proteinExistence type="predicted"/>
<keyword evidence="4" id="KW-1185">Reference proteome</keyword>
<reference evidence="3 4" key="1">
    <citation type="submission" date="2019-03" db="EMBL/GenBank/DDBJ databases">
        <title>Genomic Encyclopedia of Type Strains, Phase III (KMG-III): the genomes of soil and plant-associated and newly described type strains.</title>
        <authorList>
            <person name="Whitman W."/>
        </authorList>
    </citation>
    <scope>NUCLEOTIDE SEQUENCE [LARGE SCALE GENOMIC DNA]</scope>
    <source>
        <strain evidence="3 4">VKM Ac-2570</strain>
    </source>
</reference>
<feature type="domain" description="Peptidase C51" evidence="2">
    <location>
        <begin position="202"/>
        <end position="266"/>
    </location>
</feature>
<evidence type="ECO:0000313" key="3">
    <source>
        <dbReference type="EMBL" id="TDW24168.1"/>
    </source>
</evidence>
<feature type="chain" id="PRO_5039584432" description="Peptidase C51 domain-containing protein" evidence="1">
    <location>
        <begin position="16"/>
        <end position="313"/>
    </location>
</feature>
<accession>A0A4R8A3Y5</accession>
<dbReference type="Pfam" id="PF05257">
    <property type="entry name" value="CHAP"/>
    <property type="match status" value="1"/>
</dbReference>